<sequence length="38" mass="3888">AKIDSSKGYSGGGVIDLIGDEDPTDGDGDTEMNDSTRV</sequence>
<feature type="compositionally biased region" description="Acidic residues" evidence="1">
    <location>
        <begin position="18"/>
        <end position="32"/>
    </location>
</feature>
<comment type="caution">
    <text evidence="2">The sequence shown here is derived from an EMBL/GenBank/DDBJ whole genome shotgun (WGS) entry which is preliminary data.</text>
</comment>
<gene>
    <name evidence="2" type="ORF">Tci_876341</name>
</gene>
<feature type="non-terminal residue" evidence="2">
    <location>
        <position position="1"/>
    </location>
</feature>
<organism evidence="2">
    <name type="scientific">Tanacetum cinerariifolium</name>
    <name type="common">Dalmatian daisy</name>
    <name type="synonym">Chrysanthemum cinerariifolium</name>
    <dbReference type="NCBI Taxonomy" id="118510"/>
    <lineage>
        <taxon>Eukaryota</taxon>
        <taxon>Viridiplantae</taxon>
        <taxon>Streptophyta</taxon>
        <taxon>Embryophyta</taxon>
        <taxon>Tracheophyta</taxon>
        <taxon>Spermatophyta</taxon>
        <taxon>Magnoliopsida</taxon>
        <taxon>eudicotyledons</taxon>
        <taxon>Gunneridae</taxon>
        <taxon>Pentapetalae</taxon>
        <taxon>asterids</taxon>
        <taxon>campanulids</taxon>
        <taxon>Asterales</taxon>
        <taxon>Asteraceae</taxon>
        <taxon>Asteroideae</taxon>
        <taxon>Anthemideae</taxon>
        <taxon>Anthemidinae</taxon>
        <taxon>Tanacetum</taxon>
    </lineage>
</organism>
<proteinExistence type="predicted"/>
<dbReference type="AlphaFoldDB" id="A0A699T1Q1"/>
<protein>
    <submittedName>
        <fullName evidence="2">Uncharacterized protein</fullName>
    </submittedName>
</protein>
<dbReference type="EMBL" id="BKCJ011211266">
    <property type="protein sequence ID" value="GFD04372.1"/>
    <property type="molecule type" value="Genomic_DNA"/>
</dbReference>
<reference evidence="2" key="1">
    <citation type="journal article" date="2019" name="Sci. Rep.">
        <title>Draft genome of Tanacetum cinerariifolium, the natural source of mosquito coil.</title>
        <authorList>
            <person name="Yamashiro T."/>
            <person name="Shiraishi A."/>
            <person name="Satake H."/>
            <person name="Nakayama K."/>
        </authorList>
    </citation>
    <scope>NUCLEOTIDE SEQUENCE</scope>
</reference>
<feature type="region of interest" description="Disordered" evidence="1">
    <location>
        <begin position="1"/>
        <end position="38"/>
    </location>
</feature>
<evidence type="ECO:0000256" key="1">
    <source>
        <dbReference type="SAM" id="MobiDB-lite"/>
    </source>
</evidence>
<evidence type="ECO:0000313" key="2">
    <source>
        <dbReference type="EMBL" id="GFD04372.1"/>
    </source>
</evidence>
<name>A0A699T1Q1_TANCI</name>
<accession>A0A699T1Q1</accession>